<accession>A0A2G9UTQ6</accession>
<dbReference type="EMBL" id="KZ345570">
    <property type="protein sequence ID" value="PIO72900.1"/>
    <property type="molecule type" value="Genomic_DNA"/>
</dbReference>
<evidence type="ECO:0000313" key="1">
    <source>
        <dbReference type="EMBL" id="PIO72900.1"/>
    </source>
</evidence>
<proteinExistence type="predicted"/>
<organism evidence="1 2">
    <name type="scientific">Teladorsagia circumcincta</name>
    <name type="common">Brown stomach worm</name>
    <name type="synonym">Ostertagia circumcincta</name>
    <dbReference type="NCBI Taxonomy" id="45464"/>
    <lineage>
        <taxon>Eukaryota</taxon>
        <taxon>Metazoa</taxon>
        <taxon>Ecdysozoa</taxon>
        <taxon>Nematoda</taxon>
        <taxon>Chromadorea</taxon>
        <taxon>Rhabditida</taxon>
        <taxon>Rhabditina</taxon>
        <taxon>Rhabditomorpha</taxon>
        <taxon>Strongyloidea</taxon>
        <taxon>Trichostrongylidae</taxon>
        <taxon>Teladorsagia</taxon>
    </lineage>
</organism>
<keyword evidence="2" id="KW-1185">Reference proteome</keyword>
<evidence type="ECO:0000313" key="2">
    <source>
        <dbReference type="Proteomes" id="UP000230423"/>
    </source>
</evidence>
<name>A0A2G9UTQ6_TELCI</name>
<sequence>MYGVGLAKLRCFVYYRTGIEQEELEGDLQLKLITHAYVNVNMRPKYMTILTKSMNAEDLTHFIKIAFDSADNPPERTLFRLYCKNPVPGLKALLRAILSASNEKSSIEVEYSEVLGEMLHKGSKIRSKTQDLKAFCKVEELGRSLGMRFLTTFECRSTRHHNRLLHIRYYDEIKPKGERVIYLHMDHEAFRSCGIKFSDVSKEIPYEVEAVGTDDSAAVYVPSCA</sequence>
<protein>
    <submittedName>
        <fullName evidence="1">Uncharacterized protein</fullName>
    </submittedName>
</protein>
<dbReference type="AlphaFoldDB" id="A0A2G9UTQ6"/>
<reference evidence="1 2" key="1">
    <citation type="submission" date="2015-09" db="EMBL/GenBank/DDBJ databases">
        <title>Draft genome of the parasitic nematode Teladorsagia circumcincta isolate WARC Sus (inbred).</title>
        <authorList>
            <person name="Mitreva M."/>
        </authorList>
    </citation>
    <scope>NUCLEOTIDE SEQUENCE [LARGE SCALE GENOMIC DNA]</scope>
    <source>
        <strain evidence="1 2">S</strain>
    </source>
</reference>
<dbReference type="Proteomes" id="UP000230423">
    <property type="component" value="Unassembled WGS sequence"/>
</dbReference>
<dbReference type="OrthoDB" id="5844821at2759"/>
<gene>
    <name evidence="1" type="ORF">TELCIR_05144</name>
</gene>